<dbReference type="AlphaFoldDB" id="A0A367X3X0"/>
<organism evidence="1 2">
    <name type="scientific">Thalassospira profundimaris</name>
    <dbReference type="NCBI Taxonomy" id="502049"/>
    <lineage>
        <taxon>Bacteria</taxon>
        <taxon>Pseudomonadati</taxon>
        <taxon>Pseudomonadota</taxon>
        <taxon>Alphaproteobacteria</taxon>
        <taxon>Rhodospirillales</taxon>
        <taxon>Thalassospiraceae</taxon>
        <taxon>Thalassospira</taxon>
    </lineage>
</organism>
<gene>
    <name evidence="1" type="ORF">TH25_15060</name>
</gene>
<evidence type="ECO:0000313" key="1">
    <source>
        <dbReference type="EMBL" id="RCK48364.1"/>
    </source>
</evidence>
<accession>A0A367X3X0</accession>
<proteinExistence type="predicted"/>
<protein>
    <submittedName>
        <fullName evidence="1">Uncharacterized protein</fullName>
    </submittedName>
</protein>
<comment type="caution">
    <text evidence="1">The sequence shown here is derived from an EMBL/GenBank/DDBJ whole genome shotgun (WGS) entry which is preliminary data.</text>
</comment>
<sequence>MFWVFLREVRRVPDDSTCDNIHILPTYPMVCVWGKDKFFAGKFRLKYLIYKYILGHQNLTEALLRFCRSGTSFVPVMHCTRTG</sequence>
<evidence type="ECO:0000313" key="2">
    <source>
        <dbReference type="Proteomes" id="UP000252517"/>
    </source>
</evidence>
<reference evidence="1 2" key="1">
    <citation type="submission" date="2014-07" db="EMBL/GenBank/DDBJ databases">
        <title>Draft genome sequence of Thalassospira profundimaris S25-3-2.</title>
        <authorList>
            <person name="Lai Q."/>
            <person name="Shao Z."/>
        </authorList>
    </citation>
    <scope>NUCLEOTIDE SEQUENCE [LARGE SCALE GENOMIC DNA]</scope>
    <source>
        <strain evidence="1 2">S25-3-2</strain>
    </source>
</reference>
<name>A0A367X3X0_9PROT</name>
<dbReference type="Proteomes" id="UP000252517">
    <property type="component" value="Unassembled WGS sequence"/>
</dbReference>
<dbReference type="EMBL" id="JPWH01000011">
    <property type="protein sequence ID" value="RCK48364.1"/>
    <property type="molecule type" value="Genomic_DNA"/>
</dbReference>